<evidence type="ECO:0000313" key="2">
    <source>
        <dbReference type="Proteomes" id="UP000615755"/>
    </source>
</evidence>
<sequence>MEFICKSFALRIKLTLKMFAGIVANNEEVGRRVTKLSS</sequence>
<accession>A0ABR9E686</accession>
<name>A0ABR9E686_9GAMM</name>
<organism evidence="1 2">
    <name type="scientific">Pseudoalteromonas aurantia 208</name>
    <dbReference type="NCBI Taxonomy" id="1314867"/>
    <lineage>
        <taxon>Bacteria</taxon>
        <taxon>Pseudomonadati</taxon>
        <taxon>Pseudomonadota</taxon>
        <taxon>Gammaproteobacteria</taxon>
        <taxon>Alteromonadales</taxon>
        <taxon>Pseudoalteromonadaceae</taxon>
        <taxon>Pseudoalteromonas</taxon>
    </lineage>
</organism>
<reference evidence="1 2" key="1">
    <citation type="submission" date="2015-03" db="EMBL/GenBank/DDBJ databases">
        <title>Genome sequence of Pseudoalteromonas aurantia.</title>
        <authorList>
            <person name="Xie B.-B."/>
            <person name="Rong J.-C."/>
            <person name="Qin Q.-L."/>
            <person name="Zhang Y.-Z."/>
        </authorList>
    </citation>
    <scope>NUCLEOTIDE SEQUENCE [LARGE SCALE GENOMIC DNA]</scope>
    <source>
        <strain evidence="1 2">208</strain>
    </source>
</reference>
<proteinExistence type="predicted"/>
<keyword evidence="2" id="KW-1185">Reference proteome</keyword>
<gene>
    <name evidence="1" type="ORF">PAUR_a3511</name>
</gene>
<protein>
    <submittedName>
        <fullName evidence="1">Uncharacterized protein</fullName>
    </submittedName>
</protein>
<comment type="caution">
    <text evidence="1">The sequence shown here is derived from an EMBL/GenBank/DDBJ whole genome shotgun (WGS) entry which is preliminary data.</text>
</comment>
<dbReference type="Proteomes" id="UP000615755">
    <property type="component" value="Unassembled WGS sequence"/>
</dbReference>
<dbReference type="EMBL" id="AQGV01000009">
    <property type="protein sequence ID" value="MBE0366492.1"/>
    <property type="molecule type" value="Genomic_DNA"/>
</dbReference>
<evidence type="ECO:0000313" key="1">
    <source>
        <dbReference type="EMBL" id="MBE0366492.1"/>
    </source>
</evidence>